<organism evidence="1 2">
    <name type="scientific">Phreatobacter cathodiphilus</name>
    <dbReference type="NCBI Taxonomy" id="1868589"/>
    <lineage>
        <taxon>Bacteria</taxon>
        <taxon>Pseudomonadati</taxon>
        <taxon>Pseudomonadota</taxon>
        <taxon>Alphaproteobacteria</taxon>
        <taxon>Hyphomicrobiales</taxon>
        <taxon>Phreatobacteraceae</taxon>
        <taxon>Phreatobacter</taxon>
    </lineage>
</organism>
<dbReference type="AlphaFoldDB" id="A0A2S0N6W4"/>
<keyword evidence="2" id="KW-1185">Reference proteome</keyword>
<reference evidence="1 2" key="1">
    <citation type="submission" date="2018-03" db="EMBL/GenBank/DDBJ databases">
        <title>Genome sequencing of Phreatobacter sp.</title>
        <authorList>
            <person name="Kim S.-J."/>
            <person name="Heo J."/>
            <person name="Kwon S.-W."/>
        </authorList>
    </citation>
    <scope>NUCLEOTIDE SEQUENCE [LARGE SCALE GENOMIC DNA]</scope>
    <source>
        <strain evidence="1 2">S-12</strain>
    </source>
</reference>
<evidence type="ECO:0000313" key="2">
    <source>
        <dbReference type="Proteomes" id="UP000237889"/>
    </source>
</evidence>
<dbReference type="InterPro" id="IPR010265">
    <property type="entry name" value="Phage_lambda_TipM"/>
</dbReference>
<dbReference type="KEGG" id="phr:C6569_01815"/>
<dbReference type="Proteomes" id="UP000237889">
    <property type="component" value="Chromosome"/>
</dbReference>
<dbReference type="RefSeq" id="WP_106747234.1">
    <property type="nucleotide sequence ID" value="NZ_CP027668.1"/>
</dbReference>
<evidence type="ECO:0008006" key="3">
    <source>
        <dbReference type="Google" id="ProtNLM"/>
    </source>
</evidence>
<evidence type="ECO:0000313" key="1">
    <source>
        <dbReference type="EMBL" id="AVO43904.1"/>
    </source>
</evidence>
<name>A0A2S0N6W4_9HYPH</name>
<dbReference type="Pfam" id="PF05939">
    <property type="entry name" value="Phage_min_tail"/>
    <property type="match status" value="1"/>
</dbReference>
<dbReference type="OrthoDB" id="8607203at2"/>
<accession>A0A2S0N6W4</accession>
<gene>
    <name evidence="1" type="ORF">C6569_01815</name>
</gene>
<protein>
    <recommendedName>
        <fullName evidence="3">Phage tail protein</fullName>
    </recommendedName>
</protein>
<dbReference type="EMBL" id="CP027668">
    <property type="protein sequence ID" value="AVO43904.1"/>
    <property type="molecule type" value="Genomic_DNA"/>
</dbReference>
<proteinExistence type="predicted"/>
<sequence length="113" mass="12832">MTLAYFQPVPAPSPGTENTPELKILDAEFGDGYSQPTPDGLNHMRDVFRLKWDVLTTAQADAIVTFFRTQKGTTPFWWRETTTGPWIKVTCKEWSRTRGAPHTVTATLRQSFN</sequence>